<comment type="caution">
    <text evidence="1">The sequence shown here is derived from an EMBL/GenBank/DDBJ whole genome shotgun (WGS) entry which is preliminary data.</text>
</comment>
<evidence type="ECO:0000313" key="1">
    <source>
        <dbReference type="EMBL" id="MEE3718972.1"/>
    </source>
</evidence>
<dbReference type="InterPro" id="IPR025477">
    <property type="entry name" value="DUF4327"/>
</dbReference>
<organism evidence="1 2">
    <name type="scientific">Tumidithrix elongata BACA0141</name>
    <dbReference type="NCBI Taxonomy" id="2716417"/>
    <lineage>
        <taxon>Bacteria</taxon>
        <taxon>Bacillati</taxon>
        <taxon>Cyanobacteriota</taxon>
        <taxon>Cyanophyceae</taxon>
        <taxon>Pseudanabaenales</taxon>
        <taxon>Pseudanabaenaceae</taxon>
        <taxon>Tumidithrix</taxon>
        <taxon>Tumidithrix elongata</taxon>
    </lineage>
</organism>
<gene>
    <name evidence="1" type="ORF">V2H45_19690</name>
</gene>
<name>A0AAW9PV96_9CYAN</name>
<dbReference type="AlphaFoldDB" id="A0AAW9PV96"/>
<dbReference type="Proteomes" id="UP001333818">
    <property type="component" value="Unassembled WGS sequence"/>
</dbReference>
<reference evidence="1" key="1">
    <citation type="submission" date="2024-01" db="EMBL/GenBank/DDBJ databases">
        <title>Bank of Algae and Cyanobacteria of the Azores (BACA) strain genomes.</title>
        <authorList>
            <person name="Luz R."/>
            <person name="Cordeiro R."/>
            <person name="Fonseca A."/>
            <person name="Goncalves V."/>
        </authorList>
    </citation>
    <scope>NUCLEOTIDE SEQUENCE</scope>
    <source>
        <strain evidence="1">BACA0141</strain>
    </source>
</reference>
<evidence type="ECO:0000313" key="2">
    <source>
        <dbReference type="Proteomes" id="UP001333818"/>
    </source>
</evidence>
<protein>
    <submittedName>
        <fullName evidence="1">DUF4327 family protein</fullName>
    </submittedName>
</protein>
<dbReference type="EMBL" id="JAZBJZ010000103">
    <property type="protein sequence ID" value="MEE3718972.1"/>
    <property type="molecule type" value="Genomic_DNA"/>
</dbReference>
<dbReference type="RefSeq" id="WP_330485408.1">
    <property type="nucleotide sequence ID" value="NZ_JAZBJZ010000103.1"/>
</dbReference>
<sequence length="73" mass="8635">MNTQVAHPMVKFQNQVRSLVKSKLVKPSDRLWQISLIFGDEWQHWKQELSEFGFSTQDVISSLLEVEAWDEEE</sequence>
<dbReference type="Pfam" id="PF14217">
    <property type="entry name" value="DUF4327"/>
    <property type="match status" value="1"/>
</dbReference>
<keyword evidence="2" id="KW-1185">Reference proteome</keyword>
<accession>A0AAW9PV96</accession>
<proteinExistence type="predicted"/>